<dbReference type="CDD" id="cd00082">
    <property type="entry name" value="HisKA"/>
    <property type="match status" value="1"/>
</dbReference>
<keyword evidence="7" id="KW-0067">ATP-binding</keyword>
<comment type="catalytic activity">
    <reaction evidence="1">
        <text>ATP + protein L-histidine = ADP + protein N-phospho-L-histidine.</text>
        <dbReference type="EC" id="2.7.13.3"/>
    </reaction>
</comment>
<evidence type="ECO:0000256" key="2">
    <source>
        <dbReference type="ARBA" id="ARBA00012438"/>
    </source>
</evidence>
<evidence type="ECO:0000313" key="11">
    <source>
        <dbReference type="EMBL" id="TCJ11829.1"/>
    </source>
</evidence>
<dbReference type="SMART" id="SM00387">
    <property type="entry name" value="HATPase_c"/>
    <property type="match status" value="1"/>
</dbReference>
<keyword evidence="6" id="KW-0418">Kinase</keyword>
<evidence type="ECO:0000256" key="7">
    <source>
        <dbReference type="ARBA" id="ARBA00022840"/>
    </source>
</evidence>
<reference evidence="11 12" key="1">
    <citation type="submission" date="2019-03" db="EMBL/GenBank/DDBJ databases">
        <title>Genome sequence of Thiobacillaceae bacterium LSR1, a sulfur-oxidizing bacterium isolated from freshwater sediment.</title>
        <authorList>
            <person name="Li S."/>
        </authorList>
    </citation>
    <scope>NUCLEOTIDE SEQUENCE [LARGE SCALE GENOMIC DNA]</scope>
    <source>
        <strain evidence="11 12">LSR1</strain>
    </source>
</reference>
<dbReference type="PRINTS" id="PR00344">
    <property type="entry name" value="BCTRLSENSOR"/>
</dbReference>
<dbReference type="InterPro" id="IPR036890">
    <property type="entry name" value="HATPase_C_sf"/>
</dbReference>
<dbReference type="FunFam" id="1.10.287.130:FF:000002">
    <property type="entry name" value="Two-component osmosensing histidine kinase"/>
    <property type="match status" value="1"/>
</dbReference>
<comment type="caution">
    <text evidence="11">The sequence shown here is derived from an EMBL/GenBank/DDBJ whole genome shotgun (WGS) entry which is preliminary data.</text>
</comment>
<evidence type="ECO:0000256" key="1">
    <source>
        <dbReference type="ARBA" id="ARBA00000085"/>
    </source>
</evidence>
<dbReference type="Pfam" id="PF02518">
    <property type="entry name" value="HATPase_c"/>
    <property type="match status" value="1"/>
</dbReference>
<dbReference type="InterPro" id="IPR003594">
    <property type="entry name" value="HATPase_dom"/>
</dbReference>
<evidence type="ECO:0000313" key="12">
    <source>
        <dbReference type="Proteomes" id="UP000295443"/>
    </source>
</evidence>
<evidence type="ECO:0000256" key="5">
    <source>
        <dbReference type="ARBA" id="ARBA00022741"/>
    </source>
</evidence>
<keyword evidence="9" id="KW-1133">Transmembrane helix</keyword>
<feature type="domain" description="Histidine kinase" evidence="10">
    <location>
        <begin position="254"/>
        <end position="472"/>
    </location>
</feature>
<keyword evidence="5" id="KW-0547">Nucleotide-binding</keyword>
<dbReference type="PROSITE" id="PS50109">
    <property type="entry name" value="HIS_KIN"/>
    <property type="match status" value="1"/>
</dbReference>
<evidence type="ECO:0000259" key="10">
    <source>
        <dbReference type="PROSITE" id="PS50109"/>
    </source>
</evidence>
<evidence type="ECO:0000256" key="8">
    <source>
        <dbReference type="ARBA" id="ARBA00023012"/>
    </source>
</evidence>
<dbReference type="EC" id="2.7.13.3" evidence="2"/>
<keyword evidence="4" id="KW-0808">Transferase</keyword>
<keyword evidence="9" id="KW-0812">Transmembrane</keyword>
<gene>
    <name evidence="11" type="ORF">EZJ19_14320</name>
</gene>
<dbReference type="SMART" id="SM00388">
    <property type="entry name" value="HisKA"/>
    <property type="match status" value="1"/>
</dbReference>
<evidence type="ECO:0000256" key="4">
    <source>
        <dbReference type="ARBA" id="ARBA00022679"/>
    </source>
</evidence>
<dbReference type="RefSeq" id="WP_131448750.1">
    <property type="nucleotide sequence ID" value="NZ_SJZB01000049.1"/>
</dbReference>
<feature type="transmembrane region" description="Helical" evidence="9">
    <location>
        <begin position="121"/>
        <end position="141"/>
    </location>
</feature>
<accession>A0A4R1B7T8</accession>
<dbReference type="PANTHER" id="PTHR45339:SF1">
    <property type="entry name" value="HYBRID SIGNAL TRANSDUCTION HISTIDINE KINASE J"/>
    <property type="match status" value="1"/>
</dbReference>
<dbReference type="OrthoDB" id="8552871at2"/>
<evidence type="ECO:0000256" key="6">
    <source>
        <dbReference type="ARBA" id="ARBA00022777"/>
    </source>
</evidence>
<dbReference type="Pfam" id="PF00512">
    <property type="entry name" value="HisKA"/>
    <property type="match status" value="1"/>
</dbReference>
<keyword evidence="12" id="KW-1185">Reference proteome</keyword>
<keyword evidence="9" id="KW-0472">Membrane</keyword>
<dbReference type="GO" id="GO:0000155">
    <property type="term" value="F:phosphorelay sensor kinase activity"/>
    <property type="evidence" value="ECO:0007669"/>
    <property type="project" value="InterPro"/>
</dbReference>
<feature type="transmembrane region" description="Helical" evidence="9">
    <location>
        <begin position="33"/>
        <end position="53"/>
    </location>
</feature>
<organism evidence="11 12">
    <name type="scientific">Parasulfuritortus cantonensis</name>
    <dbReference type="NCBI Taxonomy" id="2528202"/>
    <lineage>
        <taxon>Bacteria</taxon>
        <taxon>Pseudomonadati</taxon>
        <taxon>Pseudomonadota</taxon>
        <taxon>Betaproteobacteria</taxon>
        <taxon>Nitrosomonadales</taxon>
        <taxon>Thiobacillaceae</taxon>
        <taxon>Parasulfuritortus</taxon>
    </lineage>
</organism>
<sequence>MNDSPGLHAQPAAPDYAARIAAERVALLYRSAAFGQLMLLGLVMLTAAVLAGHDGSGRLGYWTAAMVAIAGLRGWQAARYRRAPAAHDTAYWLRIALFGSLAAGLGWATLTVAVFPGLAPAYQYLVILMLAGVSAGAVPLLSPDLKVYLVYLALVLLPLLVVLVVRGDPLFALFALAVVLFALTLARSAATLNRAIVENLHERFAKEAALEESRAANQRLRVEIEHRKLVEQHLVAAKEAAEAANRAKSEFLANASHEIRTPMNGIIGMTNLALDTELTDEQRDYLETVLRSAMAMLKLLTEVLEYASLGGDRKADAHPTALVELVDQALDLVAPAADAKGLRLQRECADGLPDPVTVDAKLVKQVFDQLLDNAVKFTERGEVRVSLSADAEQPGYLRFSVRDTGVGIPEDKQAHIFDAFTQADGSLTRRYGGLGLGLALARGAAELVGGEVRVASRPGEGSTFDFIFPYET</sequence>
<protein>
    <recommendedName>
        <fullName evidence="2">histidine kinase</fullName>
        <ecNumber evidence="2">2.7.13.3</ecNumber>
    </recommendedName>
</protein>
<keyword evidence="8" id="KW-0902">Two-component regulatory system</keyword>
<evidence type="ECO:0000256" key="9">
    <source>
        <dbReference type="SAM" id="Phobius"/>
    </source>
</evidence>
<feature type="transmembrane region" description="Helical" evidence="9">
    <location>
        <begin position="171"/>
        <end position="190"/>
    </location>
</feature>
<feature type="transmembrane region" description="Helical" evidence="9">
    <location>
        <begin position="95"/>
        <end position="115"/>
    </location>
</feature>
<dbReference type="InterPro" id="IPR003661">
    <property type="entry name" value="HisK_dim/P_dom"/>
</dbReference>
<dbReference type="EMBL" id="SJZB01000049">
    <property type="protein sequence ID" value="TCJ11829.1"/>
    <property type="molecule type" value="Genomic_DNA"/>
</dbReference>
<dbReference type="Gene3D" id="1.10.287.130">
    <property type="match status" value="1"/>
</dbReference>
<feature type="transmembrane region" description="Helical" evidence="9">
    <location>
        <begin position="148"/>
        <end position="165"/>
    </location>
</feature>
<evidence type="ECO:0000256" key="3">
    <source>
        <dbReference type="ARBA" id="ARBA00022553"/>
    </source>
</evidence>
<dbReference type="GO" id="GO:0005524">
    <property type="term" value="F:ATP binding"/>
    <property type="evidence" value="ECO:0007669"/>
    <property type="project" value="UniProtKB-KW"/>
</dbReference>
<dbReference type="Gene3D" id="3.30.565.10">
    <property type="entry name" value="Histidine kinase-like ATPase, C-terminal domain"/>
    <property type="match status" value="1"/>
</dbReference>
<dbReference type="InterPro" id="IPR036097">
    <property type="entry name" value="HisK_dim/P_sf"/>
</dbReference>
<keyword evidence="3" id="KW-0597">Phosphoprotein</keyword>
<feature type="transmembrane region" description="Helical" evidence="9">
    <location>
        <begin position="59"/>
        <end position="75"/>
    </location>
</feature>
<proteinExistence type="predicted"/>
<dbReference type="InterPro" id="IPR005467">
    <property type="entry name" value="His_kinase_dom"/>
</dbReference>
<dbReference type="InterPro" id="IPR004358">
    <property type="entry name" value="Sig_transdc_His_kin-like_C"/>
</dbReference>
<dbReference type="AlphaFoldDB" id="A0A4R1B7T8"/>
<dbReference type="PANTHER" id="PTHR45339">
    <property type="entry name" value="HYBRID SIGNAL TRANSDUCTION HISTIDINE KINASE J"/>
    <property type="match status" value="1"/>
</dbReference>
<dbReference type="SUPFAM" id="SSF55874">
    <property type="entry name" value="ATPase domain of HSP90 chaperone/DNA topoisomerase II/histidine kinase"/>
    <property type="match status" value="1"/>
</dbReference>
<dbReference type="SUPFAM" id="SSF47384">
    <property type="entry name" value="Homodimeric domain of signal transducing histidine kinase"/>
    <property type="match status" value="1"/>
</dbReference>
<name>A0A4R1B7T8_9PROT</name>
<dbReference type="Proteomes" id="UP000295443">
    <property type="component" value="Unassembled WGS sequence"/>
</dbReference>